<evidence type="ECO:0000313" key="2">
    <source>
        <dbReference type="Proteomes" id="UP000887013"/>
    </source>
</evidence>
<accession>A0A8X6PQL7</accession>
<dbReference type="EMBL" id="BMAW01071690">
    <property type="protein sequence ID" value="GFT79220.1"/>
    <property type="molecule type" value="Genomic_DNA"/>
</dbReference>
<dbReference type="AlphaFoldDB" id="A0A8X6PQL7"/>
<keyword evidence="2" id="KW-1185">Reference proteome</keyword>
<evidence type="ECO:0000313" key="1">
    <source>
        <dbReference type="EMBL" id="GFT79220.1"/>
    </source>
</evidence>
<proteinExistence type="predicted"/>
<name>A0A8X6PQL7_NEPPI</name>
<organism evidence="1 2">
    <name type="scientific">Nephila pilipes</name>
    <name type="common">Giant wood spider</name>
    <name type="synonym">Nephila maculata</name>
    <dbReference type="NCBI Taxonomy" id="299642"/>
    <lineage>
        <taxon>Eukaryota</taxon>
        <taxon>Metazoa</taxon>
        <taxon>Ecdysozoa</taxon>
        <taxon>Arthropoda</taxon>
        <taxon>Chelicerata</taxon>
        <taxon>Arachnida</taxon>
        <taxon>Araneae</taxon>
        <taxon>Araneomorphae</taxon>
        <taxon>Entelegynae</taxon>
        <taxon>Araneoidea</taxon>
        <taxon>Nephilidae</taxon>
        <taxon>Nephila</taxon>
    </lineage>
</organism>
<comment type="caution">
    <text evidence="1">The sequence shown here is derived from an EMBL/GenBank/DDBJ whole genome shotgun (WGS) entry which is preliminary data.</text>
</comment>
<protein>
    <submittedName>
        <fullName evidence="1">C2H2-type domain-containing protein</fullName>
    </submittedName>
</protein>
<reference evidence="1" key="1">
    <citation type="submission" date="2020-08" db="EMBL/GenBank/DDBJ databases">
        <title>Multicomponent nature underlies the extraordinary mechanical properties of spider dragline silk.</title>
        <authorList>
            <person name="Kono N."/>
            <person name="Nakamura H."/>
            <person name="Mori M."/>
            <person name="Yoshida Y."/>
            <person name="Ohtoshi R."/>
            <person name="Malay A.D."/>
            <person name="Moran D.A.P."/>
            <person name="Tomita M."/>
            <person name="Numata K."/>
            <person name="Arakawa K."/>
        </authorList>
    </citation>
    <scope>NUCLEOTIDE SEQUENCE</scope>
</reference>
<sequence length="159" mass="18148">MAVHGIKAQIVIICKYCEKAFRKKFNLQRIIRVKSAHKVNVRLKIDLAGAEPKCRTEENCNDAMKASTINGDGYLSLEEGCVIGDDATSFRLMLQEMATLGEGNPDLDFKFQGPPRFEEFDNEDYFLALQHPLQKEMMKKFREQIICVDSTHGTSCYDF</sequence>
<dbReference type="Proteomes" id="UP000887013">
    <property type="component" value="Unassembled WGS sequence"/>
</dbReference>
<dbReference type="OrthoDB" id="9451254at2759"/>
<gene>
    <name evidence="1" type="primary">AVEN_26662_1</name>
    <name evidence="1" type="ORF">NPIL_618562</name>
</gene>